<proteinExistence type="predicted"/>
<organism evidence="2 3">
    <name type="scientific">Larkinella rosea</name>
    <dbReference type="NCBI Taxonomy" id="2025312"/>
    <lineage>
        <taxon>Bacteria</taxon>
        <taxon>Pseudomonadati</taxon>
        <taxon>Bacteroidota</taxon>
        <taxon>Cytophagia</taxon>
        <taxon>Cytophagales</taxon>
        <taxon>Spirosomataceae</taxon>
        <taxon>Larkinella</taxon>
    </lineage>
</organism>
<gene>
    <name evidence="2" type="ORF">EHT25_00385</name>
</gene>
<dbReference type="RefSeq" id="WP_124868961.1">
    <property type="nucleotide sequence ID" value="NZ_RQJO01000007.1"/>
</dbReference>
<dbReference type="AlphaFoldDB" id="A0A3P1BZA1"/>
<dbReference type="EMBL" id="RQJO01000007">
    <property type="protein sequence ID" value="RRB06298.1"/>
    <property type="molecule type" value="Genomic_DNA"/>
</dbReference>
<feature type="region of interest" description="Disordered" evidence="1">
    <location>
        <begin position="95"/>
        <end position="116"/>
    </location>
</feature>
<dbReference type="Proteomes" id="UP000271925">
    <property type="component" value="Unassembled WGS sequence"/>
</dbReference>
<protein>
    <submittedName>
        <fullName evidence="2">Uncharacterized protein</fullName>
    </submittedName>
</protein>
<comment type="caution">
    <text evidence="2">The sequence shown here is derived from an EMBL/GenBank/DDBJ whole genome shotgun (WGS) entry which is preliminary data.</text>
</comment>
<evidence type="ECO:0000313" key="3">
    <source>
        <dbReference type="Proteomes" id="UP000271925"/>
    </source>
</evidence>
<evidence type="ECO:0000256" key="1">
    <source>
        <dbReference type="SAM" id="MobiDB-lite"/>
    </source>
</evidence>
<keyword evidence="3" id="KW-1185">Reference proteome</keyword>
<sequence length="116" mass="13694">MNSIAVIPAEAVEQWLQDFKDTAKRLIESERELLALKEDKLVTWEWVCWYFDVDKKTARLMLMEENIVAYGRKVKRFKKSDIIRFAERHSLKVKNSMEAPPAREFRAKTPRSHPAS</sequence>
<accession>A0A3P1BZA1</accession>
<name>A0A3P1BZA1_9BACT</name>
<evidence type="ECO:0000313" key="2">
    <source>
        <dbReference type="EMBL" id="RRB06298.1"/>
    </source>
</evidence>
<reference evidence="2 3" key="1">
    <citation type="submission" date="2018-11" db="EMBL/GenBank/DDBJ databases">
        <authorList>
            <person name="Zhou Z."/>
            <person name="Wang G."/>
        </authorList>
    </citation>
    <scope>NUCLEOTIDE SEQUENCE [LARGE SCALE GENOMIC DNA]</scope>
    <source>
        <strain evidence="2 3">KCTC52004</strain>
    </source>
</reference>